<protein>
    <submittedName>
        <fullName evidence="3">Sporulation protein</fullName>
    </submittedName>
</protein>
<feature type="transmembrane region" description="Helical" evidence="2">
    <location>
        <begin position="85"/>
        <end position="103"/>
    </location>
</feature>
<reference evidence="3 4" key="1">
    <citation type="submission" date="2018-05" db="EMBL/GenBank/DDBJ databases">
        <title>Evolution of GPA BGCs.</title>
        <authorList>
            <person name="Waglechner N."/>
            <person name="Wright G.D."/>
        </authorList>
    </citation>
    <scope>NUCLEOTIDE SEQUENCE [LARGE SCALE GENOMIC DNA]</scope>
    <source>
        <strain evidence="3 4">A82846</strain>
    </source>
</reference>
<keyword evidence="2" id="KW-0472">Membrane</keyword>
<dbReference type="RefSeq" id="WP_037267552.1">
    <property type="nucleotide sequence ID" value="NZ_QHKI01000013.1"/>
</dbReference>
<evidence type="ECO:0000313" key="4">
    <source>
        <dbReference type="Proteomes" id="UP000287547"/>
    </source>
</evidence>
<keyword evidence="2" id="KW-1133">Transmembrane helix</keyword>
<dbReference type="AlphaFoldDB" id="A0A428ZAV8"/>
<feature type="region of interest" description="Disordered" evidence="1">
    <location>
        <begin position="40"/>
        <end position="61"/>
    </location>
</feature>
<dbReference type="OrthoDB" id="3830295at2"/>
<comment type="caution">
    <text evidence="3">The sequence shown here is derived from an EMBL/GenBank/DDBJ whole genome shotgun (WGS) entry which is preliminary data.</text>
</comment>
<keyword evidence="2" id="KW-0812">Transmembrane</keyword>
<name>A0A428ZAV8_KIBAR</name>
<dbReference type="EMBL" id="QHKI01000013">
    <property type="protein sequence ID" value="RSM85186.1"/>
    <property type="molecule type" value="Genomic_DNA"/>
</dbReference>
<dbReference type="Proteomes" id="UP000287547">
    <property type="component" value="Unassembled WGS sequence"/>
</dbReference>
<evidence type="ECO:0000313" key="3">
    <source>
        <dbReference type="EMBL" id="RSM85186.1"/>
    </source>
</evidence>
<gene>
    <name evidence="3" type="ORF">DMH04_17960</name>
</gene>
<organism evidence="3 4">
    <name type="scientific">Kibdelosporangium aridum</name>
    <dbReference type="NCBI Taxonomy" id="2030"/>
    <lineage>
        <taxon>Bacteria</taxon>
        <taxon>Bacillati</taxon>
        <taxon>Actinomycetota</taxon>
        <taxon>Actinomycetes</taxon>
        <taxon>Pseudonocardiales</taxon>
        <taxon>Pseudonocardiaceae</taxon>
        <taxon>Kibdelosporangium</taxon>
    </lineage>
</organism>
<evidence type="ECO:0000256" key="2">
    <source>
        <dbReference type="SAM" id="Phobius"/>
    </source>
</evidence>
<proteinExistence type="predicted"/>
<accession>A0A428ZAV8</accession>
<sequence length="124" mass="13040">MRLDELLERTTDSLKANMVYGEPYEKDGVTVIPAARIAGGGGGGDGKDEQHGQQGEGAGIGLTATPTGAYILKDGKLRWEPAVDVNRLVTVLGVVALGALFFATRIVKIRAARGPCEHTAAHKE</sequence>
<evidence type="ECO:0000256" key="1">
    <source>
        <dbReference type="SAM" id="MobiDB-lite"/>
    </source>
</evidence>